<dbReference type="PATRIC" id="fig|869719.3.peg.2675"/>
<sequence>MSVTMALDKRSATCAETILRMVGTDGTAAAPHARALMQSSASLRDIADAVHALCVIHGAFPGIVDRACTGTLDPGARDWLEQAATTMSAERALLVRLTAAAGPLPSTPGQAASQAAILGQRHALEMLAQSDRAGCAAGTALAFVLDWAAVRGVLDGCAARMALPADAPFSEAATEAIAVLRAIVATPSVERAMAFGAQQMLAQHRGLWQLLEARAAARAG</sequence>
<evidence type="ECO:0000313" key="1">
    <source>
        <dbReference type="EMBL" id="KTT70006.1"/>
    </source>
</evidence>
<dbReference type="EMBL" id="LDTB01000058">
    <property type="protein sequence ID" value="KTT70006.1"/>
    <property type="molecule type" value="Genomic_DNA"/>
</dbReference>
<dbReference type="Proteomes" id="UP000074310">
    <property type="component" value="Unassembled WGS sequence"/>
</dbReference>
<proteinExistence type="predicted"/>
<dbReference type="Pfam" id="PF22391">
    <property type="entry name" value="DUF6975"/>
    <property type="match status" value="1"/>
</dbReference>
<dbReference type="OrthoDB" id="7468483at2"/>
<gene>
    <name evidence="1" type="ORF">NS334_13415</name>
</gene>
<protein>
    <submittedName>
        <fullName evidence="1">Uncharacterized protein</fullName>
    </submittedName>
</protein>
<reference evidence="1 2" key="1">
    <citation type="journal article" date="2016" name="Front. Microbiol.">
        <title>Genomic Resource of Rice Seed Associated Bacteria.</title>
        <authorList>
            <person name="Midha S."/>
            <person name="Bansal K."/>
            <person name="Sharma S."/>
            <person name="Kumar N."/>
            <person name="Patil P.P."/>
            <person name="Chaudhry V."/>
            <person name="Patil P.B."/>
        </authorList>
    </citation>
    <scope>NUCLEOTIDE SEQUENCE [LARGE SCALE GENOMIC DNA]</scope>
    <source>
        <strain evidence="1 2">NS334</strain>
    </source>
</reference>
<dbReference type="AlphaFoldDB" id="A0A147HYH1"/>
<evidence type="ECO:0000313" key="2">
    <source>
        <dbReference type="Proteomes" id="UP000074310"/>
    </source>
</evidence>
<organism evidence="1 2">
    <name type="scientific">Sphingomonas endophytica</name>
    <dbReference type="NCBI Taxonomy" id="869719"/>
    <lineage>
        <taxon>Bacteria</taxon>
        <taxon>Pseudomonadati</taxon>
        <taxon>Pseudomonadota</taxon>
        <taxon>Alphaproteobacteria</taxon>
        <taxon>Sphingomonadales</taxon>
        <taxon>Sphingomonadaceae</taxon>
        <taxon>Sphingomonas</taxon>
    </lineage>
</organism>
<accession>A0A147HYH1</accession>
<dbReference type="InterPro" id="IPR054248">
    <property type="entry name" value="DUF6975"/>
</dbReference>
<comment type="caution">
    <text evidence="1">The sequence shown here is derived from an EMBL/GenBank/DDBJ whole genome shotgun (WGS) entry which is preliminary data.</text>
</comment>
<keyword evidence="2" id="KW-1185">Reference proteome</keyword>
<name>A0A147HYH1_9SPHN</name>